<dbReference type="Proteomes" id="UP000314982">
    <property type="component" value="Unassembled WGS sequence"/>
</dbReference>
<feature type="transmembrane region" description="Helical" evidence="1">
    <location>
        <begin position="12"/>
        <end position="30"/>
    </location>
</feature>
<sequence>MALKTEDTITYISYFLCLMQVCSMLIPFQLQGQLGGNFPLECLQDDVFMAFPSTAIWSSSGAKAICETLKNIDTLFGADNLPTKWEQQNLENFVDTGEYLIILKSYNVIHVLLLGNPACRCVNVQILIKHAQDIWMSV</sequence>
<keyword evidence="1" id="KW-1133">Transmembrane helix</keyword>
<dbReference type="GeneTree" id="ENSGT00990000204048"/>
<evidence type="ECO:0000313" key="3">
    <source>
        <dbReference type="Proteomes" id="UP000314982"/>
    </source>
</evidence>
<dbReference type="Gene3D" id="1.20.1250.10">
    <property type="match status" value="1"/>
</dbReference>
<dbReference type="InterPro" id="IPR009079">
    <property type="entry name" value="4_helix_cytokine-like_core"/>
</dbReference>
<reference evidence="3" key="1">
    <citation type="submission" date="2018-06" db="EMBL/GenBank/DDBJ databases">
        <title>Genome assembly of Danube salmon.</title>
        <authorList>
            <person name="Macqueen D.J."/>
            <person name="Gundappa M.K."/>
        </authorList>
    </citation>
    <scope>NUCLEOTIDE SEQUENCE [LARGE SCALE GENOMIC DNA]</scope>
</reference>
<proteinExistence type="predicted"/>
<dbReference type="SUPFAM" id="SSF47266">
    <property type="entry name" value="4-helical cytokines"/>
    <property type="match status" value="1"/>
</dbReference>
<keyword evidence="1" id="KW-0812">Transmembrane</keyword>
<reference evidence="2" key="3">
    <citation type="submission" date="2025-09" db="UniProtKB">
        <authorList>
            <consortium name="Ensembl"/>
        </authorList>
    </citation>
    <scope>IDENTIFICATION</scope>
</reference>
<reference evidence="2" key="2">
    <citation type="submission" date="2025-08" db="UniProtKB">
        <authorList>
            <consortium name="Ensembl"/>
        </authorList>
    </citation>
    <scope>IDENTIFICATION</scope>
</reference>
<evidence type="ECO:0000256" key="1">
    <source>
        <dbReference type="SAM" id="Phobius"/>
    </source>
</evidence>
<keyword evidence="1" id="KW-0472">Membrane</keyword>
<evidence type="ECO:0000313" key="2">
    <source>
        <dbReference type="Ensembl" id="ENSHHUP00000001909.1"/>
    </source>
</evidence>
<protein>
    <submittedName>
        <fullName evidence="2">Uncharacterized protein</fullName>
    </submittedName>
</protein>
<dbReference type="AlphaFoldDB" id="A0A4W5JQ77"/>
<name>A0A4W5JQ77_9TELE</name>
<organism evidence="2 3">
    <name type="scientific">Hucho hucho</name>
    <name type="common">huchen</name>
    <dbReference type="NCBI Taxonomy" id="62062"/>
    <lineage>
        <taxon>Eukaryota</taxon>
        <taxon>Metazoa</taxon>
        <taxon>Chordata</taxon>
        <taxon>Craniata</taxon>
        <taxon>Vertebrata</taxon>
        <taxon>Euteleostomi</taxon>
        <taxon>Actinopterygii</taxon>
        <taxon>Neopterygii</taxon>
        <taxon>Teleostei</taxon>
        <taxon>Protacanthopterygii</taxon>
        <taxon>Salmoniformes</taxon>
        <taxon>Salmonidae</taxon>
        <taxon>Salmoninae</taxon>
        <taxon>Hucho</taxon>
    </lineage>
</organism>
<accession>A0A4W5JQ77</accession>
<dbReference type="STRING" id="62062.ENSHHUP00000001909"/>
<keyword evidence="3" id="KW-1185">Reference proteome</keyword>
<dbReference type="Ensembl" id="ENSHHUT00000001978.1">
    <property type="protein sequence ID" value="ENSHHUP00000001909.1"/>
    <property type="gene ID" value="ENSHHUG00000001243.1"/>
</dbReference>